<comment type="caution">
    <text evidence="1">The sequence shown here is derived from an EMBL/GenBank/DDBJ whole genome shotgun (WGS) entry which is preliminary data.</text>
</comment>
<reference evidence="1 2" key="1">
    <citation type="journal article" date="2022" name="Nat. Ecol. Evol.">
        <title>A masculinizing supergene underlies an exaggerated male reproductive morph in a spider.</title>
        <authorList>
            <person name="Hendrickx F."/>
            <person name="De Corte Z."/>
            <person name="Sonet G."/>
            <person name="Van Belleghem S.M."/>
            <person name="Kostlbacher S."/>
            <person name="Vangestel C."/>
        </authorList>
    </citation>
    <scope>NUCLEOTIDE SEQUENCE [LARGE SCALE GENOMIC DNA]</scope>
    <source>
        <strain evidence="1">W744_W776</strain>
    </source>
</reference>
<keyword evidence="2" id="KW-1185">Reference proteome</keyword>
<protein>
    <submittedName>
        <fullName evidence="1">Uncharacterized protein</fullName>
    </submittedName>
</protein>
<gene>
    <name evidence="1" type="ORF">JTE90_024675</name>
</gene>
<name>A0AAV6TXI2_9ARAC</name>
<dbReference type="EMBL" id="JAFNEN010000924">
    <property type="protein sequence ID" value="KAG8176034.1"/>
    <property type="molecule type" value="Genomic_DNA"/>
</dbReference>
<accession>A0AAV6TXI2</accession>
<dbReference type="Proteomes" id="UP000827092">
    <property type="component" value="Unassembled WGS sequence"/>
</dbReference>
<dbReference type="AlphaFoldDB" id="A0AAV6TXI2"/>
<proteinExistence type="predicted"/>
<evidence type="ECO:0000313" key="1">
    <source>
        <dbReference type="EMBL" id="KAG8176034.1"/>
    </source>
</evidence>
<sequence>MEVPAEMWISLKSCRWDIQEIWMVLLRVLDVDISALLLLDGQFSHHKLLSHAECLPFGNEPRTPERHKSTKEVFSLKIMSNTYYY</sequence>
<evidence type="ECO:0000313" key="2">
    <source>
        <dbReference type="Proteomes" id="UP000827092"/>
    </source>
</evidence>
<organism evidence="1 2">
    <name type="scientific">Oedothorax gibbosus</name>
    <dbReference type="NCBI Taxonomy" id="931172"/>
    <lineage>
        <taxon>Eukaryota</taxon>
        <taxon>Metazoa</taxon>
        <taxon>Ecdysozoa</taxon>
        <taxon>Arthropoda</taxon>
        <taxon>Chelicerata</taxon>
        <taxon>Arachnida</taxon>
        <taxon>Araneae</taxon>
        <taxon>Araneomorphae</taxon>
        <taxon>Entelegynae</taxon>
        <taxon>Araneoidea</taxon>
        <taxon>Linyphiidae</taxon>
        <taxon>Erigoninae</taxon>
        <taxon>Oedothorax</taxon>
    </lineage>
</organism>